<comment type="caution">
    <text evidence="1">The sequence shown here is derived from an EMBL/GenBank/DDBJ whole genome shotgun (WGS) entry which is preliminary data.</text>
</comment>
<name>A0ACC2JPN6_9PEZI</name>
<gene>
    <name evidence="1" type="ORF">O1611_g4308</name>
</gene>
<accession>A0ACC2JPN6</accession>
<proteinExistence type="predicted"/>
<protein>
    <submittedName>
        <fullName evidence="1">Uncharacterized protein</fullName>
    </submittedName>
</protein>
<evidence type="ECO:0000313" key="2">
    <source>
        <dbReference type="Proteomes" id="UP001153332"/>
    </source>
</evidence>
<reference evidence="1" key="1">
    <citation type="submission" date="2022-12" db="EMBL/GenBank/DDBJ databases">
        <title>Genome Sequence of Lasiodiplodia mahajangana.</title>
        <authorList>
            <person name="Buettner E."/>
        </authorList>
    </citation>
    <scope>NUCLEOTIDE SEQUENCE</scope>
    <source>
        <strain evidence="1">VT137</strain>
    </source>
</reference>
<dbReference type="EMBL" id="JAPUUL010000797">
    <property type="protein sequence ID" value="KAJ8129324.1"/>
    <property type="molecule type" value="Genomic_DNA"/>
</dbReference>
<organism evidence="1 2">
    <name type="scientific">Lasiodiplodia mahajangana</name>
    <dbReference type="NCBI Taxonomy" id="1108764"/>
    <lineage>
        <taxon>Eukaryota</taxon>
        <taxon>Fungi</taxon>
        <taxon>Dikarya</taxon>
        <taxon>Ascomycota</taxon>
        <taxon>Pezizomycotina</taxon>
        <taxon>Dothideomycetes</taxon>
        <taxon>Dothideomycetes incertae sedis</taxon>
        <taxon>Botryosphaeriales</taxon>
        <taxon>Botryosphaeriaceae</taxon>
        <taxon>Lasiodiplodia</taxon>
    </lineage>
</organism>
<keyword evidence="2" id="KW-1185">Reference proteome</keyword>
<dbReference type="Proteomes" id="UP001153332">
    <property type="component" value="Unassembled WGS sequence"/>
</dbReference>
<evidence type="ECO:0000313" key="1">
    <source>
        <dbReference type="EMBL" id="KAJ8129324.1"/>
    </source>
</evidence>
<sequence>MASSKLGEVLRTKYHKDYDFEDFLPSDALDEILTKSAIQDVLGPKLQCTNDDMEFIVARILDKNAALGYKKIFAILVLIGKAKYIKYFIKEGIRDRDLPVEYADLTRRLDNCKQHHLDIFCKRQWSVFVPVLDFTLNGGVTKYSAHERLPFLERERIGSHAYGTLMKVRIHPGHIRGNSSQASYFAVKEFWLDSRPRWEDELNALQHFSGQHAGHEHLIKLLFAYEHEGVGLFLVFPRADGNLNEYWELNSSPRPEDAHWLIQQCWGLATALCQVHRYDSRDGKDRGGHGDINPENILWFKGTGTNRDRLVVTYFTPARFHTNDMVENTTPGNRGFSYAYRPPEVDVQLETKSAQRFYVWSLGCLFLEFLVWYLVGYPAIRGRGNIVDYDGQKCQTFIDARVNDDDRFADGFAQDKFFNTTGGEVGPAYVKNSVIMWIKFLNRLKSCSGAIHDLLGLIEDSMLRPEPRDRIDMDQVSAKLTNILARCSTKEYYAQGLPRRDIDRYIYPPLFRRKLYPIESGGSSQSSQVAPSPTPNKDLVQLEALYENASLVTAAPCRTHSSAPDNGTALGEEFYPIEKPGRKAKYFDRIFLHLLSRSPRSEPDNFIFKLSPKISTPRQGTILMRNVSTKTKQDSREAALVHFVDVRDRCIPAARDSGLPLTNPRFLPRTAASNFLQEHRIRATLNDRLKDVEETDLDDLVTYVRDGANLVFLTLVLSGTLKYIRPLRSAGFVDQNLPVGNDSHSEVVTLKTGQKHECFSHEKWTPERKESFIENQWAFLAPVLSSNEFAYSLHVSQPLPFVPPSTVSFDEGRFGLVSKVLISAGHHDYSQGDTSGNFQVALKCLKDEMNLHEMETLYKKERQTLEFLRGLRHPHLIQAYAAYKRGNERGFVFPWADGGNLRQFWMSNGTPLDRELLLWGIAQMRGLADGISKLHGEGIRHGDIKPGNILVFPDGTNQWGTLVLADVGLAKSHDYHTRRRNTPTTTAFGSRRYESPEVNPGLLSRKYDIWSLGCVFLEFLIWLLRGPDGLNLFLEESNENGNETRFWELTSPSPRLRKVIIDYMENISVSLKRGSSIPVLIDLLALIQARLLIVDVEHRASATEILRQLELLEGKIPPDSVTHDPMQRSDLETPCAKVGLPELPNTPSRKFQLLRKWLSLCDETHECNQRLQGSGDLVRMPTRVLDVGSENNPYVRLLKSSEGLGGNYIALSHCWGSFNKDVDFCTRRSNISAFMDNINFRTLPETFQDAVTVTRALALRYLWIDSLCIIQDDEADWEFESKRMEDVYSSAYLTIAAASAKSSREGFLGTRSGRQWVTIATPKGPWCCAESIDDFQTDVENSILNTRAWVLQERVLSRRTIHFTSTQMYWECGKGVHCESLAQLRNPRSQFLGDHDFPRSALTYFKNERILLIQYLYTVFSKLQVTRPTDRPVALLGLQKRIERTLETRVDYGVVERYLHRSMLWCAKVPCTLSPIKYRNDRLVPSWSWMAYSGEIDYLKIPFGKVQWTSDLESPFGGHPIRRFRKRSILAIARKVPKRAEDVFGTMVLDTNLRQGFNEDQWLYITVGKHKMANRQGEIRYYVLLIRRAPEKRDHAIYERIGVGVLDASSLPKEQIKVSLR</sequence>